<evidence type="ECO:0000313" key="3">
    <source>
        <dbReference type="Proteomes" id="UP000095390"/>
    </source>
</evidence>
<feature type="transmembrane region" description="Helical" evidence="1">
    <location>
        <begin position="153"/>
        <end position="174"/>
    </location>
</feature>
<keyword evidence="1" id="KW-0812">Transmembrane</keyword>
<dbReference type="Pfam" id="PF09546">
    <property type="entry name" value="Spore_III_AE"/>
    <property type="match status" value="1"/>
</dbReference>
<gene>
    <name evidence="2" type="primary">spoIIIAE</name>
    <name evidence="2" type="ORF">ERS852578_02195</name>
</gene>
<name>A0A173U6X0_9FIRM</name>
<dbReference type="InterPro" id="IPR014194">
    <property type="entry name" value="Spore_III_AE"/>
</dbReference>
<feature type="transmembrane region" description="Helical" evidence="1">
    <location>
        <begin position="308"/>
        <end position="333"/>
    </location>
</feature>
<organism evidence="2 3">
    <name type="scientific">Anaerobutyricum hallii</name>
    <dbReference type="NCBI Taxonomy" id="39488"/>
    <lineage>
        <taxon>Bacteria</taxon>
        <taxon>Bacillati</taxon>
        <taxon>Bacillota</taxon>
        <taxon>Clostridia</taxon>
        <taxon>Lachnospirales</taxon>
        <taxon>Lachnospiraceae</taxon>
        <taxon>Anaerobutyricum</taxon>
    </lineage>
</organism>
<reference evidence="2 3" key="1">
    <citation type="submission" date="2015-09" db="EMBL/GenBank/DDBJ databases">
        <authorList>
            <consortium name="Pathogen Informatics"/>
        </authorList>
    </citation>
    <scope>NUCLEOTIDE SEQUENCE [LARGE SCALE GENOMIC DNA]</scope>
    <source>
        <strain evidence="2 3">2789STDY5834966</strain>
    </source>
</reference>
<keyword evidence="1" id="KW-0472">Membrane</keyword>
<dbReference type="Proteomes" id="UP000095390">
    <property type="component" value="Unassembled WGS sequence"/>
</dbReference>
<feature type="transmembrane region" description="Helical" evidence="1">
    <location>
        <begin position="272"/>
        <end position="296"/>
    </location>
</feature>
<dbReference type="RefSeq" id="WP_022169639.1">
    <property type="nucleotide sequence ID" value="NZ_CATVSP010000038.1"/>
</dbReference>
<dbReference type="AlphaFoldDB" id="A0A173U6X0"/>
<dbReference type="EMBL" id="CYYC01000029">
    <property type="protein sequence ID" value="CUN10210.1"/>
    <property type="molecule type" value="Genomic_DNA"/>
</dbReference>
<keyword evidence="1" id="KW-1133">Transmembrane helix</keyword>
<feature type="transmembrane region" description="Helical" evidence="1">
    <location>
        <begin position="9"/>
        <end position="27"/>
    </location>
</feature>
<evidence type="ECO:0000313" key="2">
    <source>
        <dbReference type="EMBL" id="CUN10210.1"/>
    </source>
</evidence>
<feature type="transmembrane region" description="Helical" evidence="1">
    <location>
        <begin position="125"/>
        <end position="146"/>
    </location>
</feature>
<protein>
    <submittedName>
        <fullName evidence="2">Stage III sporulation protein AE</fullName>
    </submittedName>
</protein>
<sequence length="381" mass="42742">MGKNKKKTFLYVIGFLTHFLFLCYLHPLTLQAQTKKEEIDITALSKQIEQLGEEKYPDFSSIFEKILSMQFTEVFQQIGGWFIDIAFREVFSSKILITELIGVILFSAVFSNISSSFQPYGVSDSGFFVTYLITFSIIFTNFTAMTTLFENTVILLSSFLKVLLPVYTLAVSLSGNLSTGVVFYEYFIIVVLLLNWICIKIFLPLLQYYLLLELLNRFSKKQNISRLCEGLFLFLSKGVQVLFFLFFGFHLLETMIAPSFDAAKNNVLNKMIGLIPGAGSVIQSVTGTVLGSSLVIKNALGAAGIVFLFLFLLLPLTKLLCYVFFYFLLSVVLEPIADERFVECISAAVKCGLLLIKVLCMSSVLFIVIIALTTLTTNHIG</sequence>
<feature type="transmembrane region" description="Helical" evidence="1">
    <location>
        <begin position="231"/>
        <end position="252"/>
    </location>
</feature>
<evidence type="ECO:0000256" key="1">
    <source>
        <dbReference type="SAM" id="Phobius"/>
    </source>
</evidence>
<feature type="transmembrane region" description="Helical" evidence="1">
    <location>
        <begin position="353"/>
        <end position="375"/>
    </location>
</feature>
<feature type="transmembrane region" description="Helical" evidence="1">
    <location>
        <begin position="186"/>
        <end position="210"/>
    </location>
</feature>
<feature type="transmembrane region" description="Helical" evidence="1">
    <location>
        <begin position="95"/>
        <end position="113"/>
    </location>
</feature>
<dbReference type="OrthoDB" id="1706761at2"/>
<accession>A0A173U6X0</accession>
<proteinExistence type="predicted"/>